<dbReference type="EMBL" id="MN072619">
    <property type="protein sequence ID" value="QEJ78613.1"/>
    <property type="molecule type" value="Genomic_DNA"/>
</dbReference>
<dbReference type="Proteomes" id="UP000671948">
    <property type="component" value="Segment"/>
</dbReference>
<evidence type="ECO:0000313" key="6">
    <source>
        <dbReference type="Proteomes" id="UP000324027"/>
    </source>
</evidence>
<evidence type="ECO:0000313" key="4">
    <source>
        <dbReference type="EMBL" id="QEJ78613.1"/>
    </source>
</evidence>
<reference evidence="2" key="1">
    <citation type="submission" date="2016-08" db="EMBL/GenBank/DDBJ databases">
        <title>Complete Genome Sequence of the Capripoxvirus Strain KSGP 0240 from a Commercial Live Attenuated Vaccine.</title>
        <authorList>
            <person name="Vandenbussche F."/>
            <person name="Mathijs E."/>
            <person name="Haegeman A."/>
            <person name="Abdeldayem F."/>
            <person name="Van Borm S."/>
            <person name="De Clercq K."/>
        </authorList>
    </citation>
    <scope>NUCLEOTIDE SEQUENCE [LARGE SCALE GENOMIC DNA]</scope>
    <source>
        <strain evidence="2">KSGP 0240</strain>
    </source>
</reference>
<dbReference type="Proteomes" id="UP000316459">
    <property type="component" value="Segment"/>
</dbReference>
<dbReference type="Proteomes" id="UP000317895">
    <property type="component" value="Genome"/>
</dbReference>
<protein>
    <submittedName>
        <fullName evidence="4">Host-range protein</fullName>
    </submittedName>
    <submittedName>
        <fullName evidence="2">Putative host range protein</fullName>
    </submittedName>
</protein>
<dbReference type="Pfam" id="PF03287">
    <property type="entry name" value="Pox_C7_F8A"/>
    <property type="match status" value="1"/>
</dbReference>
<proteinExistence type="predicted"/>
<evidence type="ECO:0000313" key="5">
    <source>
        <dbReference type="EMBL" id="QTO65993.1"/>
    </source>
</evidence>
<gene>
    <name evidence="2" type="primary">LSDV067</name>
    <name evidence="3" type="synonym">LD067</name>
    <name evidence="4" type="ORF">LSD-Kenya_067</name>
</gene>
<evidence type="ECO:0000256" key="1">
    <source>
        <dbReference type="SAM" id="MobiDB-lite"/>
    </source>
</evidence>
<dbReference type="EMBL" id="KX683219">
    <property type="protein sequence ID" value="AOE47643.1"/>
    <property type="molecule type" value="Genomic_DNA"/>
</dbReference>
<accession>A0A1B3B648</accession>
<name>A0A1B3B648_LSDV</name>
<evidence type="ECO:0000313" key="2">
    <source>
        <dbReference type="EMBL" id="AOE47643.1"/>
    </source>
</evidence>
<organismHost>
    <name type="scientific">Bos taurus</name>
    <name type="common">Bovine</name>
    <dbReference type="NCBI Taxonomy" id="9913"/>
</organismHost>
<dbReference type="Proteomes" id="UP000324027">
    <property type="component" value="Segment"/>
</dbReference>
<dbReference type="EMBL" id="MW631933">
    <property type="protein sequence ID" value="QTO65993.1"/>
    <property type="molecule type" value="Genomic_DNA"/>
</dbReference>
<organism evidence="2">
    <name type="scientific">Lumpy skin disease virus</name>
    <name type="common">LSDV</name>
    <dbReference type="NCBI Taxonomy" id="59509"/>
    <lineage>
        <taxon>Viruses</taxon>
        <taxon>Varidnaviria</taxon>
        <taxon>Bamfordvirae</taxon>
        <taxon>Nucleocytoviricota</taxon>
        <taxon>Pokkesviricetes</taxon>
        <taxon>Chitovirales</taxon>
        <taxon>Poxviridae</taxon>
        <taxon>Chordopoxvirinae</taxon>
        <taxon>Capripoxvirus</taxon>
        <taxon>Capripoxvirus lumpyskinpox</taxon>
    </lineage>
</organism>
<dbReference type="InterPro" id="IPR004967">
    <property type="entry name" value="Poxvirus_C7/F8A"/>
</dbReference>
<reference evidence="5" key="4">
    <citation type="submission" date="2021-02" db="EMBL/GenBank/DDBJ databases">
        <title>Complete genome sequence of the capripoxvirus KSGP 0240 vaccine strain refreshed on cattle.</title>
        <authorList>
            <person name="Bamouh Z."/>
            <person name="Fellahi S."/>
            <person name="Khayi S."/>
            <person name="Hamdi J."/>
            <person name="Omari Tadlaoui K."/>
            <person name="Fassi-Fihri O."/>
            <person name="Elharrak M."/>
        </authorList>
    </citation>
    <scope>NUCLEOTIDE SEQUENCE</scope>
    <source>
        <strain evidence="5">LSD</strain>
    </source>
</reference>
<dbReference type="PIRSF" id="PIRSF003779">
    <property type="entry name" value="VAC_C7L"/>
    <property type="match status" value="1"/>
</dbReference>
<feature type="region of interest" description="Disordered" evidence="1">
    <location>
        <begin position="171"/>
        <end position="198"/>
    </location>
</feature>
<evidence type="ECO:0000313" key="3">
    <source>
        <dbReference type="EMBL" id="AZC86065.1"/>
    </source>
</evidence>
<dbReference type="EMBL" id="MH893760">
    <property type="protein sequence ID" value="AZC86065.1"/>
    <property type="molecule type" value="Genomic_DNA"/>
</dbReference>
<reference evidence="3" key="2">
    <citation type="journal article" date="2018" name="Transbound. Emerg. Dis.">
        <title>Epidemiological characterization of lumpy skin disease outbreaks in Russia in 2016.</title>
        <authorList>
            <person name="Sprygin A."/>
            <person name="Artyuchova E."/>
            <person name="Babin Y."/>
            <person name="Prutnikov P."/>
            <person name="Kostrova E."/>
            <person name="Byadovskaya O."/>
            <person name="Kononov A."/>
        </authorList>
    </citation>
    <scope>NUCLEOTIDE SEQUENCE [LARGE SCALE GENOMIC DNA]</scope>
    <source>
        <strain evidence="3">LSDV/Russia/Dagestan/2015</strain>
    </source>
</reference>
<dbReference type="SMR" id="A0A1B3B648"/>
<sequence length="198" mass="23163">MGIRHELDILLVSENLALKNVELLKGDSYGCTINIKVNQQKKLDFIIILRPDWTEVRNVKKINMVCNGVVIDTTLIKKSFYEEVYSSSVTVFQNTTVEFFSDTSKKYKEEYPIVNINTIKRYYEIKDSRMTCINFESPISDYDQVNYLKDYINISDDYYLYDACDDCIISSDDDDDNDNADDDEEDDDEVNDIEDDYE</sequence>
<dbReference type="GO" id="GO:0016032">
    <property type="term" value="P:viral process"/>
    <property type="evidence" value="ECO:0007669"/>
    <property type="project" value="InterPro"/>
</dbReference>
<reference evidence="4 6" key="3">
    <citation type="journal article" date="2019" name="Transbound. Emerg. Dis.">
        <title>Extended sequencing of vaccine and wild-type capripoxvirus isolates provides insights into genes modulating virulence and host range.</title>
        <authorList>
            <person name="Biswas S."/>
            <person name="Noyce R.S."/>
            <person name="Babiuk L.A."/>
            <person name="Lung O."/>
            <person name="Bulach D.M."/>
            <person name="Bowden T.R."/>
            <person name="Boyle D.B."/>
            <person name="Babiuk S."/>
            <person name="Evans D.H."/>
        </authorList>
    </citation>
    <scope>NUCLEOTIDE SEQUENCE [LARGE SCALE GENOMIC DNA]</scope>
    <source>
        <strain evidence="4">Kenya</strain>
    </source>
</reference>